<accession>A0A6B2L486</accession>
<protein>
    <submittedName>
        <fullName evidence="1">Uncharacterized protein</fullName>
    </submittedName>
</protein>
<name>A0A6B2L486_9EUKA</name>
<dbReference type="Pfam" id="PF16062">
    <property type="entry name" value="MavL-like"/>
    <property type="match status" value="1"/>
</dbReference>
<organism evidence="1">
    <name type="scientific">Arcella intermedia</name>
    <dbReference type="NCBI Taxonomy" id="1963864"/>
    <lineage>
        <taxon>Eukaryota</taxon>
        <taxon>Amoebozoa</taxon>
        <taxon>Tubulinea</taxon>
        <taxon>Elardia</taxon>
        <taxon>Arcellinida</taxon>
        <taxon>Sphaerothecina</taxon>
        <taxon>Arcellidae</taxon>
        <taxon>Arcella</taxon>
    </lineage>
</organism>
<sequence>MKTSSGSPIEQSVYQSMTPPLFISRLIEKRPLTFYSSHDLSILRDGSTPPSKEWKMVGSEEEGEVLSLREYLSYDEMAISSLISTCTPTFFINNGSRENSGVPSTNTQGFGYYFGMVGARFEIKNLMEAQHCLIQKEYNNPENGYGPDADPNHPKTKLLRLWSKFYGKESFPCYSSVTSSDEYYLHQPNKYVTPIFLNRDVYKMRLKRSIRPFLMDIESIMQADHAGKKAFVVVTGLGLSSWGLSPAIQSKWQVDAYGELLGIKPEGEGEGEGIILSGISDICFTYFKGVEDCCGIKDGQVFHSKSGNEIAIHFSNRNPADPLTGSHEGKILFANYSWDGNAFPGNEYWKGAIGASGDPAAACCSTIPELQNPIINPSFPKRLKIF</sequence>
<dbReference type="EMBL" id="GIBP01002718">
    <property type="protein sequence ID" value="NDV31687.1"/>
    <property type="molecule type" value="Transcribed_RNA"/>
</dbReference>
<proteinExistence type="predicted"/>
<evidence type="ECO:0000313" key="1">
    <source>
        <dbReference type="EMBL" id="NDV31687.1"/>
    </source>
</evidence>
<dbReference type="InterPro" id="IPR032063">
    <property type="entry name" value="MavL-like"/>
</dbReference>
<reference evidence="1" key="1">
    <citation type="journal article" date="2020" name="J. Eukaryot. Microbiol.">
        <title>De novo Sequencing, Assembly and Annotation of the Transcriptome for the Free-Living Testate Amoeba Arcella intermedia.</title>
        <authorList>
            <person name="Ribeiro G.M."/>
            <person name="Porfirio-Sousa A.L."/>
            <person name="Maurer-Alcala X.X."/>
            <person name="Katz L.A."/>
            <person name="Lahr D.J.G."/>
        </authorList>
    </citation>
    <scope>NUCLEOTIDE SEQUENCE</scope>
</reference>
<dbReference type="AlphaFoldDB" id="A0A6B2L486"/>